<accession>A0A2H3IVN1</accession>
<feature type="compositionally biased region" description="Pro residues" evidence="1">
    <location>
        <begin position="534"/>
        <end position="543"/>
    </location>
</feature>
<evidence type="ECO:0000256" key="1">
    <source>
        <dbReference type="SAM" id="MobiDB-lite"/>
    </source>
</evidence>
<dbReference type="OrthoDB" id="2245455at2759"/>
<evidence type="ECO:0008006" key="4">
    <source>
        <dbReference type="Google" id="ProtNLM"/>
    </source>
</evidence>
<feature type="compositionally biased region" description="Low complexity" evidence="1">
    <location>
        <begin position="655"/>
        <end position="677"/>
    </location>
</feature>
<evidence type="ECO:0000313" key="2">
    <source>
        <dbReference type="EMBL" id="PCH33485.1"/>
    </source>
</evidence>
<feature type="region of interest" description="Disordered" evidence="1">
    <location>
        <begin position="388"/>
        <end position="630"/>
    </location>
</feature>
<feature type="region of interest" description="Disordered" evidence="1">
    <location>
        <begin position="645"/>
        <end position="701"/>
    </location>
</feature>
<name>A0A2H3IVN1_WOLCO</name>
<keyword evidence="3" id="KW-1185">Reference proteome</keyword>
<dbReference type="OMA" id="EEFANVC"/>
<dbReference type="PANTHER" id="PTHR37327">
    <property type="entry name" value="CHROMOSOME 1, WHOLE GENOME SHOTGUN SEQUENCE"/>
    <property type="match status" value="1"/>
</dbReference>
<feature type="compositionally biased region" description="Low complexity" evidence="1">
    <location>
        <begin position="453"/>
        <end position="478"/>
    </location>
</feature>
<feature type="compositionally biased region" description="Polar residues" evidence="1">
    <location>
        <begin position="575"/>
        <end position="584"/>
    </location>
</feature>
<feature type="compositionally biased region" description="Low complexity" evidence="1">
    <location>
        <begin position="149"/>
        <end position="160"/>
    </location>
</feature>
<feature type="compositionally biased region" description="Basic and acidic residues" evidence="1">
    <location>
        <begin position="522"/>
        <end position="531"/>
    </location>
</feature>
<feature type="region of interest" description="Disordered" evidence="1">
    <location>
        <begin position="288"/>
        <end position="349"/>
    </location>
</feature>
<feature type="compositionally biased region" description="Low complexity" evidence="1">
    <location>
        <begin position="616"/>
        <end position="630"/>
    </location>
</feature>
<proteinExistence type="predicted"/>
<gene>
    <name evidence="2" type="ORF">WOLCODRAFT_160098</name>
</gene>
<reference evidence="2 3" key="1">
    <citation type="journal article" date="2012" name="Science">
        <title>The Paleozoic origin of enzymatic lignin decomposition reconstructed from 31 fungal genomes.</title>
        <authorList>
            <person name="Floudas D."/>
            <person name="Binder M."/>
            <person name="Riley R."/>
            <person name="Barry K."/>
            <person name="Blanchette R.A."/>
            <person name="Henrissat B."/>
            <person name="Martinez A.T."/>
            <person name="Otillar R."/>
            <person name="Spatafora J.W."/>
            <person name="Yadav J.S."/>
            <person name="Aerts A."/>
            <person name="Benoit I."/>
            <person name="Boyd A."/>
            <person name="Carlson A."/>
            <person name="Copeland A."/>
            <person name="Coutinho P.M."/>
            <person name="de Vries R.P."/>
            <person name="Ferreira P."/>
            <person name="Findley K."/>
            <person name="Foster B."/>
            <person name="Gaskell J."/>
            <person name="Glotzer D."/>
            <person name="Gorecki P."/>
            <person name="Heitman J."/>
            <person name="Hesse C."/>
            <person name="Hori C."/>
            <person name="Igarashi K."/>
            <person name="Jurgens J.A."/>
            <person name="Kallen N."/>
            <person name="Kersten P."/>
            <person name="Kohler A."/>
            <person name="Kuees U."/>
            <person name="Kumar T.K.A."/>
            <person name="Kuo A."/>
            <person name="LaButti K."/>
            <person name="Larrondo L.F."/>
            <person name="Lindquist E."/>
            <person name="Ling A."/>
            <person name="Lombard V."/>
            <person name="Lucas S."/>
            <person name="Lundell T."/>
            <person name="Martin R."/>
            <person name="McLaughlin D.J."/>
            <person name="Morgenstern I."/>
            <person name="Morin E."/>
            <person name="Murat C."/>
            <person name="Nagy L.G."/>
            <person name="Nolan M."/>
            <person name="Ohm R.A."/>
            <person name="Patyshakuliyeva A."/>
            <person name="Rokas A."/>
            <person name="Ruiz-Duenas F.J."/>
            <person name="Sabat G."/>
            <person name="Salamov A."/>
            <person name="Samejima M."/>
            <person name="Schmutz J."/>
            <person name="Slot J.C."/>
            <person name="St John F."/>
            <person name="Stenlid J."/>
            <person name="Sun H."/>
            <person name="Sun S."/>
            <person name="Syed K."/>
            <person name="Tsang A."/>
            <person name="Wiebenga A."/>
            <person name="Young D."/>
            <person name="Pisabarro A."/>
            <person name="Eastwood D.C."/>
            <person name="Martin F."/>
            <person name="Cullen D."/>
            <person name="Grigoriev I.V."/>
            <person name="Hibbett D.S."/>
        </authorList>
    </citation>
    <scope>NUCLEOTIDE SEQUENCE [LARGE SCALE GENOMIC DNA]</scope>
    <source>
        <strain evidence="2 3">MD-104</strain>
    </source>
</reference>
<feature type="compositionally biased region" description="Low complexity" evidence="1">
    <location>
        <begin position="388"/>
        <end position="406"/>
    </location>
</feature>
<dbReference type="AlphaFoldDB" id="A0A2H3IVN1"/>
<sequence>MLAMEPEWQSPPIPIAHRSREWQTAQDSVGASAMPSPSSAYLPRRRSTAVHAPPPGPPPSQPIPNVPSVPSQNSGTYERLSDASDFHNGAGSHLQHQPYTRPAASASLAAVVAFSQARLANASSGSPPPLASPSSSDNLAEFTPKSHLRPSSSVRRSPSPNELMPDRQLLSPSDPHPPSRTSESRPSSRRALTKALELAREAVRLDSTNDDPYGAVVAYGQSVALLSEVMERVMRGEDSTESHRRGRRRSVVAQEEEVRRLKSIHDTYADRMNILSLIYSIPLPPHSPPSTYAASSVSTVSTRPSSPSSTSPSDESSDSHHLQPSSTRTSEEVPRYSLDSTRSDGDADDEVNVADAIGTALSTSITLPSSGRMASTMSAAGPSVHPYASMSAMPSPPVSTSAPSAPGRHPAQPVRGLRPRASSTLPPPAPPPTSLPPPAPTPSATEPPPEPPSSSLLKAPGRPRGSSVSHSRSNSGSRLQALQEENGEDLWSPTSETSGTPIPAKFGDETTRSRSGSVLHPARMDPPRDSHTLPPLPAIPPTPESASTLRNVPARATASEPSSPRSSQFSTQRTRNGSTFSTRSDMAPPVQRPALINTSPVMGTISQRRNKPPTPATSIPSPTDSTASSVSSLNIGKLTAAALPPSTVSSLGIGPRNRASSQPSRRPSESSTSSYFPPASPNSAPMPRKPSIPSRLNPHIPPQISINTALMSPPLATSTMAPLVPPPPIPHANIPAAPLSPLPTLAPPDALRKPYHMMMLLRATMTSKTGGYVTRRLHVPQEVWSQGGAKLSNVPEKVRVVEVLCSALEELQHWSVEYFGAGNVSSGMVLGIGAIGRAEGDAWSAKLEEFANVCDGVVANFGKKLSVGEGFVTKKSGGVGSWGGKLTRQFDKLTNGKNLDSPAMYVQGLSSLFQKAQILDEHTKAALSTPPAPLYAAFSPELRSALEYKLRHASEFFAKVVLTFVIRDMALLLDKYVKKCEKWLAE</sequence>
<dbReference type="PANTHER" id="PTHR37327:SF1">
    <property type="entry name" value="MICROTUBULE INTERACTING AND TRANSPORT DOMAIN-CONTAINING PROTEIN"/>
    <property type="match status" value="1"/>
</dbReference>
<feature type="compositionally biased region" description="Low complexity" evidence="1">
    <location>
        <begin position="553"/>
        <end position="574"/>
    </location>
</feature>
<feature type="region of interest" description="Disordered" evidence="1">
    <location>
        <begin position="119"/>
        <end position="190"/>
    </location>
</feature>
<feature type="compositionally biased region" description="Polar residues" evidence="1">
    <location>
        <begin position="596"/>
        <end position="607"/>
    </location>
</feature>
<dbReference type="Proteomes" id="UP000218811">
    <property type="component" value="Unassembled WGS sequence"/>
</dbReference>
<dbReference type="STRING" id="742152.A0A2H3IVN1"/>
<organism evidence="2 3">
    <name type="scientific">Wolfiporia cocos (strain MD-104)</name>
    <name type="common">Brown rot fungus</name>
    <dbReference type="NCBI Taxonomy" id="742152"/>
    <lineage>
        <taxon>Eukaryota</taxon>
        <taxon>Fungi</taxon>
        <taxon>Dikarya</taxon>
        <taxon>Basidiomycota</taxon>
        <taxon>Agaricomycotina</taxon>
        <taxon>Agaricomycetes</taxon>
        <taxon>Polyporales</taxon>
        <taxon>Phaeolaceae</taxon>
        <taxon>Wolfiporia</taxon>
    </lineage>
</organism>
<feature type="compositionally biased region" description="Polar residues" evidence="1">
    <location>
        <begin position="22"/>
        <end position="39"/>
    </location>
</feature>
<dbReference type="EMBL" id="KB467831">
    <property type="protein sequence ID" value="PCH33485.1"/>
    <property type="molecule type" value="Genomic_DNA"/>
</dbReference>
<evidence type="ECO:0000313" key="3">
    <source>
        <dbReference type="Proteomes" id="UP000218811"/>
    </source>
</evidence>
<protein>
    <recommendedName>
        <fullName evidence="4">MIT domain-containing protein</fullName>
    </recommendedName>
</protein>
<feature type="compositionally biased region" description="Pro residues" evidence="1">
    <location>
        <begin position="425"/>
        <end position="452"/>
    </location>
</feature>
<feature type="compositionally biased region" description="Pro residues" evidence="1">
    <location>
        <begin position="52"/>
        <end position="67"/>
    </location>
</feature>
<feature type="compositionally biased region" description="Low complexity" evidence="1">
    <location>
        <begin position="289"/>
        <end position="314"/>
    </location>
</feature>
<feature type="region of interest" description="Disordered" evidence="1">
    <location>
        <begin position="1"/>
        <end position="105"/>
    </location>
</feature>